<protein>
    <recommendedName>
        <fullName evidence="2">Wall-associated receptor kinase C-terminal domain-containing protein</fullName>
    </recommendedName>
</protein>
<dbReference type="EMBL" id="JAAALK010000288">
    <property type="protein sequence ID" value="KAG8055798.1"/>
    <property type="molecule type" value="Genomic_DNA"/>
</dbReference>
<dbReference type="OrthoDB" id="691298at2759"/>
<evidence type="ECO:0000259" key="2">
    <source>
        <dbReference type="Pfam" id="PF14380"/>
    </source>
</evidence>
<dbReference type="PANTHER" id="PTHR33138:SF54">
    <property type="entry name" value="OS01G0690900 PROTEIN"/>
    <property type="match status" value="1"/>
</dbReference>
<keyword evidence="1" id="KW-0325">Glycoprotein</keyword>
<reference evidence="3" key="2">
    <citation type="submission" date="2021-02" db="EMBL/GenBank/DDBJ databases">
        <authorList>
            <person name="Kimball J.A."/>
            <person name="Haas M.W."/>
            <person name="Macchietto M."/>
            <person name="Kono T."/>
            <person name="Duquette J."/>
            <person name="Shao M."/>
        </authorList>
    </citation>
    <scope>NUCLEOTIDE SEQUENCE</scope>
    <source>
        <tissue evidence="3">Fresh leaf tissue</tissue>
    </source>
</reference>
<dbReference type="InterPro" id="IPR032872">
    <property type="entry name" value="WAK_assoc_C"/>
</dbReference>
<sequence>MDGVNQKATIQLAGHEYTIQEIIYDNETIVLADSDALRGGKCPRVRHNVSFDEAWLQYPTSPENLTFLFDCNLPAADPIITTRGKNRIGCQVSSGSSFVFTPGQLDASTESELAKYCAPAIVVPIDVIGMAELENNRTMLLDEYGVVIEKGFELGWRLGKNDGCDLCQKSHGQCAYSQNKTLLGCLCSDGKMAVDNSTNCSPPRL</sequence>
<proteinExistence type="predicted"/>
<accession>A0A8J5RRL1</accession>
<organism evidence="3 4">
    <name type="scientific">Zizania palustris</name>
    <name type="common">Northern wild rice</name>
    <dbReference type="NCBI Taxonomy" id="103762"/>
    <lineage>
        <taxon>Eukaryota</taxon>
        <taxon>Viridiplantae</taxon>
        <taxon>Streptophyta</taxon>
        <taxon>Embryophyta</taxon>
        <taxon>Tracheophyta</taxon>
        <taxon>Spermatophyta</taxon>
        <taxon>Magnoliopsida</taxon>
        <taxon>Liliopsida</taxon>
        <taxon>Poales</taxon>
        <taxon>Poaceae</taxon>
        <taxon>BOP clade</taxon>
        <taxon>Oryzoideae</taxon>
        <taxon>Oryzeae</taxon>
        <taxon>Zizaniinae</taxon>
        <taxon>Zizania</taxon>
    </lineage>
</organism>
<dbReference type="PANTHER" id="PTHR33138">
    <property type="entry name" value="OS01G0690200 PROTEIN"/>
    <property type="match status" value="1"/>
</dbReference>
<dbReference type="AlphaFoldDB" id="A0A8J5RRL1"/>
<name>A0A8J5RRL1_ZIZPA</name>
<dbReference type="Proteomes" id="UP000729402">
    <property type="component" value="Unassembled WGS sequence"/>
</dbReference>
<dbReference type="Pfam" id="PF14380">
    <property type="entry name" value="WAK_assoc"/>
    <property type="match status" value="1"/>
</dbReference>
<evidence type="ECO:0000313" key="4">
    <source>
        <dbReference type="Proteomes" id="UP000729402"/>
    </source>
</evidence>
<feature type="domain" description="Wall-associated receptor kinase C-terminal" evidence="2">
    <location>
        <begin position="93"/>
        <end position="190"/>
    </location>
</feature>
<keyword evidence="4" id="KW-1185">Reference proteome</keyword>
<evidence type="ECO:0000313" key="3">
    <source>
        <dbReference type="EMBL" id="KAG8055798.1"/>
    </source>
</evidence>
<comment type="caution">
    <text evidence="3">The sequence shown here is derived from an EMBL/GenBank/DDBJ whole genome shotgun (WGS) entry which is preliminary data.</text>
</comment>
<gene>
    <name evidence="3" type="ORF">GUJ93_ZPchr0001g32251</name>
</gene>
<reference evidence="3" key="1">
    <citation type="journal article" date="2021" name="bioRxiv">
        <title>Whole Genome Assembly and Annotation of Northern Wild Rice, Zizania palustris L., Supports a Whole Genome Duplication in the Zizania Genus.</title>
        <authorList>
            <person name="Haas M."/>
            <person name="Kono T."/>
            <person name="Macchietto M."/>
            <person name="Millas R."/>
            <person name="McGilp L."/>
            <person name="Shao M."/>
            <person name="Duquette J."/>
            <person name="Hirsch C.N."/>
            <person name="Kimball J."/>
        </authorList>
    </citation>
    <scope>NUCLEOTIDE SEQUENCE</scope>
    <source>
        <tissue evidence="3">Fresh leaf tissue</tissue>
    </source>
</reference>
<evidence type="ECO:0000256" key="1">
    <source>
        <dbReference type="ARBA" id="ARBA00023180"/>
    </source>
</evidence>